<dbReference type="SMART" id="SM00047">
    <property type="entry name" value="LYZ2"/>
    <property type="match status" value="1"/>
</dbReference>
<dbReference type="Gene3D" id="1.10.530.10">
    <property type="match status" value="1"/>
</dbReference>
<protein>
    <submittedName>
        <fullName evidence="3">Glucosaminidase domain-containing protein</fullName>
    </submittedName>
</protein>
<reference evidence="3 4" key="1">
    <citation type="submission" date="2022-09" db="EMBL/GenBank/DDBJ databases">
        <title>Genome sequencing of four strains from tibetan pig.</title>
        <authorList>
            <person name="Feng J."/>
        </authorList>
    </citation>
    <scope>NUCLEOTIDE SEQUENCE [LARGE SCALE GENOMIC DNA]</scope>
    <source>
        <strain evidence="3 4">11-1-1</strain>
    </source>
</reference>
<keyword evidence="4" id="KW-1185">Reference proteome</keyword>
<proteinExistence type="predicted"/>
<organism evidence="3 4">
    <name type="scientific">Bifidobacterium thermacidophilum</name>
    <dbReference type="NCBI Taxonomy" id="246618"/>
    <lineage>
        <taxon>Bacteria</taxon>
        <taxon>Bacillati</taxon>
        <taxon>Actinomycetota</taxon>
        <taxon>Actinomycetes</taxon>
        <taxon>Bifidobacteriales</taxon>
        <taxon>Bifidobacteriaceae</taxon>
        <taxon>Bifidobacterium</taxon>
    </lineage>
</organism>
<keyword evidence="1" id="KW-0378">Hydrolase</keyword>
<gene>
    <name evidence="3" type="ORF">OCH74_08035</name>
</gene>
<sequence>MHIYWLSGVAAGEPFLLLMRWNIAVTHQEFIEAAAGYVMKYAPDYGIRVCSPIIAQAILESGWGESKLAKQCHNYFGLKCGSRWTGKSVNLKTKEECAPGTLTETRDNFRSRTLIVLKWLRLLPLMVRRLILT</sequence>
<comment type="caution">
    <text evidence="3">The sequence shown here is derived from an EMBL/GenBank/DDBJ whole genome shotgun (WGS) entry which is preliminary data.</text>
</comment>
<dbReference type="EMBL" id="JAOQBW010000006">
    <property type="protein sequence ID" value="MFK3576796.1"/>
    <property type="molecule type" value="Genomic_DNA"/>
</dbReference>
<feature type="domain" description="Mannosyl-glycoprotein endo-beta-N-acetylglucosamidase-like" evidence="2">
    <location>
        <begin position="18"/>
        <end position="131"/>
    </location>
</feature>
<dbReference type="Proteomes" id="UP001620273">
    <property type="component" value="Unassembled WGS sequence"/>
</dbReference>
<evidence type="ECO:0000313" key="3">
    <source>
        <dbReference type="EMBL" id="MFK3576796.1"/>
    </source>
</evidence>
<evidence type="ECO:0000313" key="4">
    <source>
        <dbReference type="Proteomes" id="UP001620273"/>
    </source>
</evidence>
<dbReference type="PANTHER" id="PTHR33308">
    <property type="entry name" value="PEPTIDOGLYCAN HYDROLASE FLGJ"/>
    <property type="match status" value="1"/>
</dbReference>
<dbReference type="InterPro" id="IPR002901">
    <property type="entry name" value="MGlyc_endo_b_GlcNAc-like_dom"/>
</dbReference>
<dbReference type="PANTHER" id="PTHR33308:SF9">
    <property type="entry name" value="PEPTIDOGLYCAN HYDROLASE FLGJ"/>
    <property type="match status" value="1"/>
</dbReference>
<evidence type="ECO:0000259" key="2">
    <source>
        <dbReference type="SMART" id="SM00047"/>
    </source>
</evidence>
<evidence type="ECO:0000256" key="1">
    <source>
        <dbReference type="ARBA" id="ARBA00022801"/>
    </source>
</evidence>
<name>A0ABW8KT85_9BIFI</name>
<dbReference type="InterPro" id="IPR051056">
    <property type="entry name" value="Glycosyl_Hydrolase_73"/>
</dbReference>
<dbReference type="Pfam" id="PF01832">
    <property type="entry name" value="Glucosaminidase"/>
    <property type="match status" value="1"/>
</dbReference>
<accession>A0ABW8KT85</accession>